<dbReference type="EMBL" id="UZAM01007165">
    <property type="protein sequence ID" value="VDO97176.1"/>
    <property type="molecule type" value="Genomic_DNA"/>
</dbReference>
<dbReference type="GO" id="GO:0005634">
    <property type="term" value="C:nucleus"/>
    <property type="evidence" value="ECO:0007669"/>
    <property type="project" value="UniProtKB-SubCell"/>
</dbReference>
<keyword evidence="5" id="KW-0539">Nucleus</keyword>
<dbReference type="GO" id="GO:0043161">
    <property type="term" value="P:proteasome-mediated ubiquitin-dependent protein catabolic process"/>
    <property type="evidence" value="ECO:0007669"/>
    <property type="project" value="TreeGrafter"/>
</dbReference>
<dbReference type="GO" id="GO:0034657">
    <property type="term" value="C:GID complex"/>
    <property type="evidence" value="ECO:0007669"/>
    <property type="project" value="TreeGrafter"/>
</dbReference>
<evidence type="ECO:0000256" key="2">
    <source>
        <dbReference type="ARBA" id="ARBA00004496"/>
    </source>
</evidence>
<evidence type="ECO:0000256" key="3">
    <source>
        <dbReference type="ARBA" id="ARBA00022490"/>
    </source>
</evidence>
<dbReference type="SUPFAM" id="SSF48371">
    <property type="entry name" value="ARM repeat"/>
    <property type="match status" value="1"/>
</dbReference>
<dbReference type="PANTHER" id="PTHR15651">
    <property type="entry name" value="ARMADILLO REPEAT-CONTAINING PROTEIN 8"/>
    <property type="match status" value="1"/>
</dbReference>
<accession>A0A183IFA5</accession>
<protein>
    <submittedName>
        <fullName evidence="8">Armadillo repeat-containing protein 8</fullName>
    </submittedName>
</protein>
<dbReference type="GO" id="GO:0005737">
    <property type="term" value="C:cytoplasm"/>
    <property type="evidence" value="ECO:0007669"/>
    <property type="project" value="UniProtKB-SubCell"/>
</dbReference>
<comment type="subcellular location">
    <subcellularLocation>
        <location evidence="2">Cytoplasm</location>
    </subcellularLocation>
    <subcellularLocation>
        <location evidence="1">Nucleus</location>
    </subcellularLocation>
</comment>
<keyword evidence="7" id="KW-1185">Reference proteome</keyword>
<keyword evidence="4" id="KW-0677">Repeat</keyword>
<evidence type="ECO:0000313" key="7">
    <source>
        <dbReference type="Proteomes" id="UP000270296"/>
    </source>
</evidence>
<dbReference type="OrthoDB" id="5915948at2759"/>
<reference evidence="8" key="1">
    <citation type="submission" date="2016-06" db="UniProtKB">
        <authorList>
            <consortium name="WormBaseParasite"/>
        </authorList>
    </citation>
    <scope>IDENTIFICATION</scope>
</reference>
<evidence type="ECO:0000256" key="1">
    <source>
        <dbReference type="ARBA" id="ARBA00004123"/>
    </source>
</evidence>
<dbReference type="PANTHER" id="PTHR15651:SF7">
    <property type="entry name" value="ARMADILLO REPEAT-CONTAINING PROTEIN 8"/>
    <property type="match status" value="1"/>
</dbReference>
<sequence>MLSRDQPSDIQSNAAKCFVNLWRCGVINNEKDIIYKKVMPSLVRRIRDDEAHFPEKSNACRTLAYCIESDLYLQQLAQWNNLCPQALGNCFVCAMAVDLSSAGKVKRENAICLIDAALQGIAALTSNNEEVRRKVVAEVLNFVQNLIRCLDADKYGDQVLLSALKCLSSLSRSLEQLRTTFQNRATWQTLLILTRSSNESDIVCTAVAVIANLLLEFSPSKLSGIIETLCGMVKSENQSLRLNAVWALMNAAYRAEDKVKIAIVVGLNPDQLLRLLTESAVDSLLVPRLLGLVQNLLSQRKALCILANIADGNSAKEYIMTNEDILRKIANYMVRIIN</sequence>
<dbReference type="Proteomes" id="UP000270296">
    <property type="component" value="Unassembled WGS sequence"/>
</dbReference>
<organism evidence="8">
    <name type="scientific">Soboliphyme baturini</name>
    <dbReference type="NCBI Taxonomy" id="241478"/>
    <lineage>
        <taxon>Eukaryota</taxon>
        <taxon>Metazoa</taxon>
        <taxon>Ecdysozoa</taxon>
        <taxon>Nematoda</taxon>
        <taxon>Enoplea</taxon>
        <taxon>Dorylaimia</taxon>
        <taxon>Dioctophymatida</taxon>
        <taxon>Dioctophymatoidea</taxon>
        <taxon>Soboliphymatidae</taxon>
        <taxon>Soboliphyme</taxon>
    </lineage>
</organism>
<evidence type="ECO:0000313" key="6">
    <source>
        <dbReference type="EMBL" id="VDO97176.1"/>
    </source>
</evidence>
<dbReference type="AlphaFoldDB" id="A0A183IFA5"/>
<evidence type="ECO:0000313" key="8">
    <source>
        <dbReference type="WBParaSite" id="SBAD_0000240501-mRNA-1"/>
    </source>
</evidence>
<dbReference type="InterPro" id="IPR038739">
    <property type="entry name" value="ARMC8/Vid28"/>
</dbReference>
<dbReference type="Gene3D" id="1.25.10.10">
    <property type="entry name" value="Leucine-rich Repeat Variant"/>
    <property type="match status" value="2"/>
</dbReference>
<proteinExistence type="predicted"/>
<keyword evidence="3" id="KW-0963">Cytoplasm</keyword>
<evidence type="ECO:0000256" key="5">
    <source>
        <dbReference type="ARBA" id="ARBA00023242"/>
    </source>
</evidence>
<reference evidence="6 7" key="2">
    <citation type="submission" date="2018-11" db="EMBL/GenBank/DDBJ databases">
        <authorList>
            <consortium name="Pathogen Informatics"/>
        </authorList>
    </citation>
    <scope>NUCLEOTIDE SEQUENCE [LARGE SCALE GENOMIC DNA]</scope>
</reference>
<evidence type="ECO:0000256" key="4">
    <source>
        <dbReference type="ARBA" id="ARBA00022737"/>
    </source>
</evidence>
<dbReference type="InterPro" id="IPR016024">
    <property type="entry name" value="ARM-type_fold"/>
</dbReference>
<dbReference type="InterPro" id="IPR011989">
    <property type="entry name" value="ARM-like"/>
</dbReference>
<name>A0A183IFA5_9BILA</name>
<gene>
    <name evidence="6" type="ORF">SBAD_LOCUS2299</name>
</gene>
<dbReference type="WBParaSite" id="SBAD_0000240501-mRNA-1">
    <property type="protein sequence ID" value="SBAD_0000240501-mRNA-1"/>
    <property type="gene ID" value="SBAD_0000240501"/>
</dbReference>